<dbReference type="InterPro" id="IPR000719">
    <property type="entry name" value="Prot_kinase_dom"/>
</dbReference>
<evidence type="ECO:0000313" key="9">
    <source>
        <dbReference type="Proteomes" id="UP000215914"/>
    </source>
</evidence>
<dbReference type="GO" id="GO:0005737">
    <property type="term" value="C:cytoplasm"/>
    <property type="evidence" value="ECO:0000318"/>
    <property type="project" value="GO_Central"/>
</dbReference>
<keyword evidence="5" id="KW-0418">Kinase</keyword>
<keyword evidence="4" id="KW-0547">Nucleotide-binding</keyword>
<sequence>MNLLPLHPNIVTLKETFENAKTFHLIIDLCTGGELLDRMKRKRRYTEREATIAIQDIAEGIKACHNNYVIHRDLNPENLMYVDDNDGSTLKIIDFGISITFTSGQLFYNEPVGTLLYSAPEVIQEHYGPESDIWSAAVILYAFLSGTLPFYDIEFNFLKNYQLFDFYGCFVQPFLAGSRVFFAGSLCVLCPIRYVDGRVRVVPEPSAQF</sequence>
<dbReference type="GO" id="GO:0004674">
    <property type="term" value="F:protein serine/threonine kinase activity"/>
    <property type="evidence" value="ECO:0000318"/>
    <property type="project" value="GO_Central"/>
</dbReference>
<dbReference type="PANTHER" id="PTHR24349">
    <property type="entry name" value="SERINE/THREONINE-PROTEIN KINASE"/>
    <property type="match status" value="1"/>
</dbReference>
<name>A0A251VRL4_HELAN</name>
<gene>
    <name evidence="8" type="ORF">HannXRQ_Chr01g0022081</name>
</gene>
<evidence type="ECO:0000256" key="4">
    <source>
        <dbReference type="ARBA" id="ARBA00022741"/>
    </source>
</evidence>
<dbReference type="InterPro" id="IPR050205">
    <property type="entry name" value="CDPK_Ser/Thr_kinases"/>
</dbReference>
<dbReference type="PROSITE" id="PS50011">
    <property type="entry name" value="PROTEIN_KINASE_DOM"/>
    <property type="match status" value="1"/>
</dbReference>
<dbReference type="Proteomes" id="UP000215914">
    <property type="component" value="Chromosome 1"/>
</dbReference>
<evidence type="ECO:0000259" key="7">
    <source>
        <dbReference type="PROSITE" id="PS50011"/>
    </source>
</evidence>
<evidence type="ECO:0000256" key="5">
    <source>
        <dbReference type="ARBA" id="ARBA00022777"/>
    </source>
</evidence>
<dbReference type="OMA" id="EKYHIGK"/>
<dbReference type="AlphaFoldDB" id="A0A251VRL4"/>
<dbReference type="Gene3D" id="3.30.200.20">
    <property type="entry name" value="Phosphorylase Kinase, domain 1"/>
    <property type="match status" value="1"/>
</dbReference>
<keyword evidence="9" id="KW-1185">Reference proteome</keyword>
<dbReference type="SUPFAM" id="SSF56112">
    <property type="entry name" value="Protein kinase-like (PK-like)"/>
    <property type="match status" value="1"/>
</dbReference>
<dbReference type="InterPro" id="IPR011009">
    <property type="entry name" value="Kinase-like_dom_sf"/>
</dbReference>
<comment type="similarity">
    <text evidence="1">Belongs to the protein kinase superfamily. CAMK Ser/Thr protein kinase family. CaMK subfamily.</text>
</comment>
<dbReference type="Gene3D" id="1.10.510.10">
    <property type="entry name" value="Transferase(Phosphotransferase) domain 1"/>
    <property type="match status" value="1"/>
</dbReference>
<dbReference type="InParanoid" id="A0A251VRL4"/>
<keyword evidence="2" id="KW-0723">Serine/threonine-protein kinase</keyword>
<dbReference type="STRING" id="4232.A0A251VRL4"/>
<evidence type="ECO:0000256" key="3">
    <source>
        <dbReference type="ARBA" id="ARBA00022679"/>
    </source>
</evidence>
<evidence type="ECO:0000256" key="1">
    <source>
        <dbReference type="ARBA" id="ARBA00005354"/>
    </source>
</evidence>
<evidence type="ECO:0000313" key="8">
    <source>
        <dbReference type="EMBL" id="OTG37736.1"/>
    </source>
</evidence>
<evidence type="ECO:0000256" key="6">
    <source>
        <dbReference type="ARBA" id="ARBA00022840"/>
    </source>
</evidence>
<dbReference type="Pfam" id="PF00069">
    <property type="entry name" value="Pkinase"/>
    <property type="match status" value="1"/>
</dbReference>
<feature type="domain" description="Protein kinase" evidence="7">
    <location>
        <begin position="1"/>
        <end position="209"/>
    </location>
</feature>
<dbReference type="EMBL" id="CM007890">
    <property type="protein sequence ID" value="OTG37736.1"/>
    <property type="molecule type" value="Genomic_DNA"/>
</dbReference>
<proteinExistence type="inferred from homology"/>
<dbReference type="GO" id="GO:0005524">
    <property type="term" value="F:ATP binding"/>
    <property type="evidence" value="ECO:0007669"/>
    <property type="project" value="UniProtKB-KW"/>
</dbReference>
<evidence type="ECO:0000256" key="2">
    <source>
        <dbReference type="ARBA" id="ARBA00022527"/>
    </source>
</evidence>
<accession>A0A251VRL4</accession>
<reference evidence="9" key="1">
    <citation type="journal article" date="2017" name="Nature">
        <title>The sunflower genome provides insights into oil metabolism, flowering and Asterid evolution.</title>
        <authorList>
            <person name="Badouin H."/>
            <person name="Gouzy J."/>
            <person name="Grassa C.J."/>
            <person name="Murat F."/>
            <person name="Staton S.E."/>
            <person name="Cottret L."/>
            <person name="Lelandais-Briere C."/>
            <person name="Owens G.L."/>
            <person name="Carrere S."/>
            <person name="Mayjonade B."/>
            <person name="Legrand L."/>
            <person name="Gill N."/>
            <person name="Kane N.C."/>
            <person name="Bowers J.E."/>
            <person name="Hubner S."/>
            <person name="Bellec A."/>
            <person name="Berard A."/>
            <person name="Berges H."/>
            <person name="Blanchet N."/>
            <person name="Boniface M.C."/>
            <person name="Brunel D."/>
            <person name="Catrice O."/>
            <person name="Chaidir N."/>
            <person name="Claudel C."/>
            <person name="Donnadieu C."/>
            <person name="Faraut T."/>
            <person name="Fievet G."/>
            <person name="Helmstetter N."/>
            <person name="King M."/>
            <person name="Knapp S.J."/>
            <person name="Lai Z."/>
            <person name="Le Paslier M.C."/>
            <person name="Lippi Y."/>
            <person name="Lorenzon L."/>
            <person name="Mandel J.R."/>
            <person name="Marage G."/>
            <person name="Marchand G."/>
            <person name="Marquand E."/>
            <person name="Bret-Mestries E."/>
            <person name="Morien E."/>
            <person name="Nambeesan S."/>
            <person name="Nguyen T."/>
            <person name="Pegot-Espagnet P."/>
            <person name="Pouilly N."/>
            <person name="Raftis F."/>
            <person name="Sallet E."/>
            <person name="Schiex T."/>
            <person name="Thomas J."/>
            <person name="Vandecasteele C."/>
            <person name="Vares D."/>
            <person name="Vear F."/>
            <person name="Vautrin S."/>
            <person name="Crespi M."/>
            <person name="Mangin B."/>
            <person name="Burke J.M."/>
            <person name="Salse J."/>
            <person name="Munos S."/>
            <person name="Vincourt P."/>
            <person name="Rieseberg L.H."/>
            <person name="Langlade N.B."/>
        </authorList>
    </citation>
    <scope>NUCLEOTIDE SEQUENCE [LARGE SCALE GENOMIC DNA]</scope>
    <source>
        <strain evidence="9">cv. SF193</strain>
    </source>
</reference>
<protein>
    <recommendedName>
        <fullName evidence="7">Protein kinase domain-containing protein</fullName>
    </recommendedName>
</protein>
<organism evidence="8 9">
    <name type="scientific">Helianthus annuus</name>
    <name type="common">Common sunflower</name>
    <dbReference type="NCBI Taxonomy" id="4232"/>
    <lineage>
        <taxon>Eukaryota</taxon>
        <taxon>Viridiplantae</taxon>
        <taxon>Streptophyta</taxon>
        <taxon>Embryophyta</taxon>
        <taxon>Tracheophyta</taxon>
        <taxon>Spermatophyta</taxon>
        <taxon>Magnoliopsida</taxon>
        <taxon>eudicotyledons</taxon>
        <taxon>Gunneridae</taxon>
        <taxon>Pentapetalae</taxon>
        <taxon>asterids</taxon>
        <taxon>campanulids</taxon>
        <taxon>Asterales</taxon>
        <taxon>Asteraceae</taxon>
        <taxon>Asteroideae</taxon>
        <taxon>Heliantheae alliance</taxon>
        <taxon>Heliantheae</taxon>
        <taxon>Helianthus</taxon>
    </lineage>
</organism>
<keyword evidence="3" id="KW-0808">Transferase</keyword>
<keyword evidence="6" id="KW-0067">ATP-binding</keyword>